<dbReference type="Proteomes" id="UP000007431">
    <property type="component" value="Unassembled WGS sequence"/>
</dbReference>
<evidence type="ECO:0000313" key="2">
    <source>
        <dbReference type="EMBL" id="EFI91743.1"/>
    </source>
</evidence>
<dbReference type="KEGG" id="scm:SCHCO_02673806"/>
<feature type="region of interest" description="Disordered" evidence="1">
    <location>
        <begin position="137"/>
        <end position="162"/>
    </location>
</feature>
<dbReference type="RefSeq" id="XP_003026646.1">
    <property type="nucleotide sequence ID" value="XM_003026600.1"/>
</dbReference>
<feature type="region of interest" description="Disordered" evidence="1">
    <location>
        <begin position="1"/>
        <end position="51"/>
    </location>
</feature>
<evidence type="ECO:0000256" key="1">
    <source>
        <dbReference type="SAM" id="MobiDB-lite"/>
    </source>
</evidence>
<dbReference type="AlphaFoldDB" id="D8QKP9"/>
<dbReference type="HOGENOM" id="CLU_552262_0_0_1"/>
<gene>
    <name evidence="2" type="ORF">SCHCODRAFT_114415</name>
</gene>
<organism evidence="3">
    <name type="scientific">Schizophyllum commune (strain H4-8 / FGSC 9210)</name>
    <name type="common">Split gill fungus</name>
    <dbReference type="NCBI Taxonomy" id="578458"/>
    <lineage>
        <taxon>Eukaryota</taxon>
        <taxon>Fungi</taxon>
        <taxon>Dikarya</taxon>
        <taxon>Basidiomycota</taxon>
        <taxon>Agaricomycotina</taxon>
        <taxon>Agaricomycetes</taxon>
        <taxon>Agaricomycetidae</taxon>
        <taxon>Agaricales</taxon>
        <taxon>Schizophyllaceae</taxon>
        <taxon>Schizophyllum</taxon>
    </lineage>
</organism>
<dbReference type="InParanoid" id="D8QKP9"/>
<name>D8QKP9_SCHCM</name>
<feature type="compositionally biased region" description="Pro residues" evidence="1">
    <location>
        <begin position="139"/>
        <end position="149"/>
    </location>
</feature>
<dbReference type="VEuPathDB" id="FungiDB:SCHCODRAFT_02673806"/>
<proteinExistence type="predicted"/>
<feature type="compositionally biased region" description="Basic and acidic residues" evidence="1">
    <location>
        <begin position="1"/>
        <end position="11"/>
    </location>
</feature>
<keyword evidence="3" id="KW-1185">Reference proteome</keyword>
<feature type="compositionally biased region" description="Polar residues" evidence="1">
    <location>
        <begin position="39"/>
        <end position="50"/>
    </location>
</feature>
<protein>
    <submittedName>
        <fullName evidence="2">Uncharacterized protein</fullName>
    </submittedName>
</protein>
<dbReference type="OrthoDB" id="3364808at2759"/>
<feature type="non-terminal residue" evidence="2">
    <location>
        <position position="494"/>
    </location>
</feature>
<dbReference type="GeneID" id="9593272"/>
<sequence length="494" mass="55521">MPLIERMKESETSWFEPSHTNKARPHQNVGNGKEEPSKSHAQTPSPQFTGLSDEVRKLIAHMRKRPEWYRDATLPLLQSTNKQALSFEALDAARAHPETLSTTTDGSPYAVSEYERVMYYHATDGPVLLYRSDLRERPYPLPPAPPPPRRPSRSGARGPAMRAAENEMRDLGMLTRIRDNWGITPFNASIMFYEEGPAGEAGEGAADGESPVKKSRPFVMVHVHPGGVTDAQAAHEASEEILDLFEKHGVPRGRLTVEWGEQYVRMWGSRVSAEVQEIIAHMRERPERYGTAILPLLRSTNEQALSYEALAAARTYPEKLSTTTDGAPYAVSEYERIMYYHAQGATAPALLYRSDLLERPYPLPPSPPPPRRPSPFAKRRTAMHALWNGNKDLRAMWDKVGERGIRWETINLYFYNEGEGESKEQGEDGVTSRPVIEIHVRPGGATAAQAHTASEEILTLLEGSGVPRGEVTVEWPEGHVRMWGSRQNYVELRR</sequence>
<reference evidence="2 3" key="1">
    <citation type="journal article" date="2010" name="Nat. Biotechnol.">
        <title>Genome sequence of the model mushroom Schizophyllum commune.</title>
        <authorList>
            <person name="Ohm R.A."/>
            <person name="de Jong J.F."/>
            <person name="Lugones L.G."/>
            <person name="Aerts A."/>
            <person name="Kothe E."/>
            <person name="Stajich J.E."/>
            <person name="de Vries R.P."/>
            <person name="Record E."/>
            <person name="Levasseur A."/>
            <person name="Baker S.E."/>
            <person name="Bartholomew K.A."/>
            <person name="Coutinho P.M."/>
            <person name="Erdmann S."/>
            <person name="Fowler T.J."/>
            <person name="Gathman A.C."/>
            <person name="Lombard V."/>
            <person name="Henrissat B."/>
            <person name="Knabe N."/>
            <person name="Kuees U."/>
            <person name="Lilly W.W."/>
            <person name="Lindquist E."/>
            <person name="Lucas S."/>
            <person name="Magnuson J.K."/>
            <person name="Piumi F."/>
            <person name="Raudaskoski M."/>
            <person name="Salamov A."/>
            <person name="Schmutz J."/>
            <person name="Schwarze F.W.M.R."/>
            <person name="vanKuyk P.A."/>
            <person name="Horton J.S."/>
            <person name="Grigoriev I.V."/>
            <person name="Woesten H.A.B."/>
        </authorList>
    </citation>
    <scope>NUCLEOTIDE SEQUENCE [LARGE SCALE GENOMIC DNA]</scope>
    <source>
        <strain evidence="3">H4-8 / FGSC 9210</strain>
    </source>
</reference>
<evidence type="ECO:0000313" key="3">
    <source>
        <dbReference type="Proteomes" id="UP000007431"/>
    </source>
</evidence>
<dbReference type="EMBL" id="GL377316">
    <property type="protein sequence ID" value="EFI91743.1"/>
    <property type="molecule type" value="Genomic_DNA"/>
</dbReference>
<accession>D8QKP9</accession>